<accession>A0AAU9T8P7</accession>
<sequence length="145" mass="16645">MFFGEKSLISENNFSSSHLLQYIEVLLSKSRSQQRRNSVKTNYGWLKSKNPTDEVQEVGLDQFTNKILKLSSESCAAIAVKLDTLSDESIMLPSDIIDAFSKLLEEEENIRLLERNVKIVKEKGKMAKINPMQERRRGSLSFIFK</sequence>
<evidence type="ECO:0000313" key="2">
    <source>
        <dbReference type="Proteomes" id="UP001153954"/>
    </source>
</evidence>
<organism evidence="1 2">
    <name type="scientific">Euphydryas editha</name>
    <name type="common">Edith's checkerspot</name>
    <dbReference type="NCBI Taxonomy" id="104508"/>
    <lineage>
        <taxon>Eukaryota</taxon>
        <taxon>Metazoa</taxon>
        <taxon>Ecdysozoa</taxon>
        <taxon>Arthropoda</taxon>
        <taxon>Hexapoda</taxon>
        <taxon>Insecta</taxon>
        <taxon>Pterygota</taxon>
        <taxon>Neoptera</taxon>
        <taxon>Endopterygota</taxon>
        <taxon>Lepidoptera</taxon>
        <taxon>Glossata</taxon>
        <taxon>Ditrysia</taxon>
        <taxon>Papilionoidea</taxon>
        <taxon>Nymphalidae</taxon>
        <taxon>Nymphalinae</taxon>
        <taxon>Euphydryas</taxon>
    </lineage>
</organism>
<keyword evidence="2" id="KW-1185">Reference proteome</keyword>
<protein>
    <submittedName>
        <fullName evidence="1">Uncharacterized protein</fullName>
    </submittedName>
</protein>
<gene>
    <name evidence="1" type="ORF">EEDITHA_LOCUS604</name>
</gene>
<dbReference type="EMBL" id="CAKOGL010000002">
    <property type="protein sequence ID" value="CAH2083989.1"/>
    <property type="molecule type" value="Genomic_DNA"/>
</dbReference>
<comment type="caution">
    <text evidence="1">The sequence shown here is derived from an EMBL/GenBank/DDBJ whole genome shotgun (WGS) entry which is preliminary data.</text>
</comment>
<dbReference type="Proteomes" id="UP001153954">
    <property type="component" value="Unassembled WGS sequence"/>
</dbReference>
<proteinExistence type="predicted"/>
<evidence type="ECO:0000313" key="1">
    <source>
        <dbReference type="EMBL" id="CAH2083989.1"/>
    </source>
</evidence>
<name>A0AAU9T8P7_EUPED</name>
<dbReference type="AlphaFoldDB" id="A0AAU9T8P7"/>
<reference evidence="1" key="1">
    <citation type="submission" date="2022-03" db="EMBL/GenBank/DDBJ databases">
        <authorList>
            <person name="Tunstrom K."/>
        </authorList>
    </citation>
    <scope>NUCLEOTIDE SEQUENCE</scope>
</reference>